<dbReference type="NCBIfam" id="TIGR03803">
    <property type="entry name" value="Gloeo_Verruco"/>
    <property type="match status" value="6"/>
</dbReference>
<dbReference type="OrthoDB" id="7432613at2"/>
<organism evidence="2 3">
    <name type="scientific">Stenotrophobium rhamnosiphilum</name>
    <dbReference type="NCBI Taxonomy" id="2029166"/>
    <lineage>
        <taxon>Bacteria</taxon>
        <taxon>Pseudomonadati</taxon>
        <taxon>Pseudomonadota</taxon>
        <taxon>Gammaproteobacteria</taxon>
        <taxon>Nevskiales</taxon>
        <taxon>Nevskiaceae</taxon>
        <taxon>Stenotrophobium</taxon>
    </lineage>
</organism>
<dbReference type="Proteomes" id="UP000244248">
    <property type="component" value="Unassembled WGS sequence"/>
</dbReference>
<comment type="caution">
    <text evidence="2">The sequence shown here is derived from an EMBL/GenBank/DDBJ whole genome shotgun (WGS) entry which is preliminary data.</text>
</comment>
<keyword evidence="3" id="KW-1185">Reference proteome</keyword>
<name>A0A2T5MFM2_9GAMM</name>
<reference evidence="2 3" key="1">
    <citation type="submission" date="2018-04" db="EMBL/GenBank/DDBJ databases">
        <title>Novel species isolated from glacier.</title>
        <authorList>
            <person name="Liu Q."/>
            <person name="Xin Y.-H."/>
        </authorList>
    </citation>
    <scope>NUCLEOTIDE SEQUENCE [LARGE SCALE GENOMIC DNA]</scope>
    <source>
        <strain evidence="2 3">GT1R17</strain>
    </source>
</reference>
<dbReference type="InterPro" id="IPR022519">
    <property type="entry name" value="Gloeo/Verruco_rpt"/>
</dbReference>
<protein>
    <submittedName>
        <fullName evidence="2">Uncharacterized protein</fullName>
    </submittedName>
</protein>
<evidence type="ECO:0000313" key="2">
    <source>
        <dbReference type="EMBL" id="PTU31349.1"/>
    </source>
</evidence>
<accession>A0A2T5MFM2</accession>
<feature type="signal peptide" evidence="1">
    <location>
        <begin position="1"/>
        <end position="31"/>
    </location>
</feature>
<gene>
    <name evidence="2" type="ORF">CJD38_08375</name>
</gene>
<dbReference type="AlphaFoldDB" id="A0A2T5MFM2"/>
<dbReference type="SUPFAM" id="SSF63829">
    <property type="entry name" value="Calcium-dependent phosphotriesterase"/>
    <property type="match status" value="1"/>
</dbReference>
<evidence type="ECO:0000313" key="3">
    <source>
        <dbReference type="Proteomes" id="UP000244248"/>
    </source>
</evidence>
<sequence>MITQNHNGRAAFPYSRLLLGAAVVALTSNFAACSRSSSPDGAATQYTLNPANSDGSFPYAGLVQGKDGNLYGTTFSGGANNAGTVYKVAPGGKPTTLYSFGSKETDGGAPYASLVQARDGNFYGTNSENGANGKGTVFQITPAGVLTTIHAFGAGTDGAEPSANLVEGKDGSLYGTTQSGGANGGGTIYKITTSGIVTTLYSFGVNETDAAGPYAGLTQANDDNFYGTTPLGGANGKGTVFKITPAGAFSVIYSFTELAADKNVDGALPYAGLVQGGDGNLYGATSHGGAKNFGTLFKITPAGNFTTLYSFTGAADGSNPRASLVKVGDGFYGTTSGGGANNLGTAFKVSPSGSLSTVHTFGANPTDSATPYGALVKASNGALYGTSLGSGQGSIYRLN</sequence>
<proteinExistence type="predicted"/>
<evidence type="ECO:0000256" key="1">
    <source>
        <dbReference type="SAM" id="SignalP"/>
    </source>
</evidence>
<feature type="chain" id="PRO_5015713058" evidence="1">
    <location>
        <begin position="32"/>
        <end position="399"/>
    </location>
</feature>
<dbReference type="EMBL" id="QANS01000003">
    <property type="protein sequence ID" value="PTU31349.1"/>
    <property type="molecule type" value="Genomic_DNA"/>
</dbReference>
<keyword evidence="1" id="KW-0732">Signal</keyword>
<dbReference type="RefSeq" id="WP_107939892.1">
    <property type="nucleotide sequence ID" value="NZ_QANS01000003.1"/>
</dbReference>